<dbReference type="FunFam" id="3.80.10.10:FF:000111">
    <property type="entry name" value="LRR receptor-like serine/threonine-protein kinase ERECTA"/>
    <property type="match status" value="1"/>
</dbReference>
<dbReference type="FunFam" id="3.80.10.10:FF:000095">
    <property type="entry name" value="LRR receptor-like serine/threonine-protein kinase GSO1"/>
    <property type="match status" value="2"/>
</dbReference>
<dbReference type="EMBL" id="JXTB01000562">
    <property type="protein sequence ID" value="PON36589.1"/>
    <property type="molecule type" value="Genomic_DNA"/>
</dbReference>
<evidence type="ECO:0000313" key="15">
    <source>
        <dbReference type="Proteomes" id="UP000237105"/>
    </source>
</evidence>
<evidence type="ECO:0000313" key="14">
    <source>
        <dbReference type="EMBL" id="PON36589.1"/>
    </source>
</evidence>
<dbReference type="OrthoDB" id="1744379at2759"/>
<dbReference type="InterPro" id="IPR053211">
    <property type="entry name" value="DNA_repair-toleration"/>
</dbReference>
<evidence type="ECO:0000256" key="10">
    <source>
        <dbReference type="ARBA" id="ARBA00023170"/>
    </source>
</evidence>
<dbReference type="Pfam" id="PF00560">
    <property type="entry name" value="LRR_1"/>
    <property type="match status" value="8"/>
</dbReference>
<evidence type="ECO:0000256" key="12">
    <source>
        <dbReference type="SAM" id="Phobius"/>
    </source>
</evidence>
<evidence type="ECO:0000256" key="2">
    <source>
        <dbReference type="ARBA" id="ARBA00009592"/>
    </source>
</evidence>
<evidence type="ECO:0000256" key="11">
    <source>
        <dbReference type="ARBA" id="ARBA00023180"/>
    </source>
</evidence>
<dbReference type="Gene3D" id="3.80.10.10">
    <property type="entry name" value="Ribonuclease Inhibitor"/>
    <property type="match status" value="4"/>
</dbReference>
<dbReference type="InterPro" id="IPR003591">
    <property type="entry name" value="Leu-rich_rpt_typical-subtyp"/>
</dbReference>
<dbReference type="STRING" id="3476.A0A2P5AJ53"/>
<evidence type="ECO:0000256" key="6">
    <source>
        <dbReference type="ARBA" id="ARBA00022729"/>
    </source>
</evidence>
<name>A0A2P5AJ53_PARAD</name>
<evidence type="ECO:0000256" key="4">
    <source>
        <dbReference type="ARBA" id="ARBA00022614"/>
    </source>
</evidence>
<dbReference type="PANTHER" id="PTHR48060:SF21">
    <property type="entry name" value="L DOMAIN-LIKE PROTEIN"/>
    <property type="match status" value="1"/>
</dbReference>
<feature type="domain" description="Leucine-rich repeat-containing N-terminal plant-type" evidence="13">
    <location>
        <begin position="34"/>
        <end position="84"/>
    </location>
</feature>
<reference evidence="15" key="1">
    <citation type="submission" date="2016-06" db="EMBL/GenBank/DDBJ databases">
        <title>Parallel loss of symbiosis genes in relatives of nitrogen-fixing non-legume Parasponia.</title>
        <authorList>
            <person name="Van Velzen R."/>
            <person name="Holmer R."/>
            <person name="Bu F."/>
            <person name="Rutten L."/>
            <person name="Van Zeijl A."/>
            <person name="Liu W."/>
            <person name="Santuari L."/>
            <person name="Cao Q."/>
            <person name="Sharma T."/>
            <person name="Shen D."/>
            <person name="Roswanjaya Y."/>
            <person name="Wardhani T."/>
            <person name="Kalhor M.S."/>
            <person name="Jansen J."/>
            <person name="Van den Hoogen J."/>
            <person name="Gungor B."/>
            <person name="Hartog M."/>
            <person name="Hontelez J."/>
            <person name="Verver J."/>
            <person name="Yang W.-C."/>
            <person name="Schijlen E."/>
            <person name="Repin R."/>
            <person name="Schilthuizen M."/>
            <person name="Schranz E."/>
            <person name="Heidstra R."/>
            <person name="Miyata K."/>
            <person name="Fedorova E."/>
            <person name="Kohlen W."/>
            <person name="Bisseling T."/>
            <person name="Smit S."/>
            <person name="Geurts R."/>
        </authorList>
    </citation>
    <scope>NUCLEOTIDE SEQUENCE [LARGE SCALE GENOMIC DNA]</scope>
    <source>
        <strain evidence="15">cv. WU1-14</strain>
    </source>
</reference>
<keyword evidence="8 12" id="KW-1133">Transmembrane helix</keyword>
<sequence>MKKRIINHNPYLIFYLASCCFVVSHSLVSFRCVSDQSNALLQFKQEFEINESYSSSDASRPKNVVMATWNGSTDCCFWCGVRCDTSSGHVLGLDLSNSGLQGQLCANSSLFSLDQLQQLNLASNNFSYSQIPSTFGQLSRLTHLNLSDSVFSGHIPPELLLLINLESLDLSGNYYIFPGKLEIKSLVQDMPNLRQLHLDWVEFNSSVPESLTNLSSLTSLSLSRCRLRGEFPRNIFQLPNIRAIDVSDNDELTVSLPQYGSGISLRLLDISSTNSSGQLSDSIGYLSGLEVLDLGFCFLSGAVPSWMWNLSQLTYLDLSNNYLDGQLPMSLGENLAKLTLFELGFNKFSGQIPSSIGNLRRLEILGLSGNLFRGELPKSLANLSRLLSLDLSGNQFSGPIHSNMFQYFDSMITLDLSRNSFSGVIPSSVFKLPCLVSLLLNDNQFIGRFDTNNISSSRLELLNLRRNNLNGQIPISIYKLANLTGLFLRSNNLTGNIELSSFSELSALDVSNNGFSGTLPKCFGNSLLLLDLGANNFHGSIPEICTDECNLRVLKLRYNKLQGKFPQSLAKCRQLRVLDVGHNQIVDTFPFSLFALPKLTVLSLRCNKFHGPIWNPSTFWGFLELRVLDVSSNELNGEIPMDYFRNWNAIHGESDRNQWLYFTAVDSYYKYRYNPVALAGGYFDVLQGEVIESISAIDLSNNRFRGKIPDGIGDIQFLVVLNLSSNGFASLIPLSLGSLTQLEALDLSRNKLSGTIPDQLTYLDFLSYLNLSENQLTGQVPKRRQFQTFDTSSFEGNLGLCGPPLSNECDEFGKPPTSITGEDQGFDWKSIVMGYGCGLVIGLVAGHIISSKRLDCFVETLAGHIRSHLRLGNERGHTTCRLISKRRRAR</sequence>
<accession>A0A2P5AJ53</accession>
<comment type="similarity">
    <text evidence="2">Belongs to the RLP family.</text>
</comment>
<evidence type="ECO:0000256" key="3">
    <source>
        <dbReference type="ARBA" id="ARBA00022475"/>
    </source>
</evidence>
<evidence type="ECO:0000256" key="1">
    <source>
        <dbReference type="ARBA" id="ARBA00004251"/>
    </source>
</evidence>
<keyword evidence="11" id="KW-0325">Glycoprotein</keyword>
<evidence type="ECO:0000256" key="7">
    <source>
        <dbReference type="ARBA" id="ARBA00022737"/>
    </source>
</evidence>
<dbReference type="GO" id="GO:0005886">
    <property type="term" value="C:plasma membrane"/>
    <property type="evidence" value="ECO:0007669"/>
    <property type="project" value="UniProtKB-SubCell"/>
</dbReference>
<dbReference type="SUPFAM" id="SSF52058">
    <property type="entry name" value="L domain-like"/>
    <property type="match status" value="3"/>
</dbReference>
<keyword evidence="5 12" id="KW-0812">Transmembrane</keyword>
<proteinExistence type="inferred from homology"/>
<evidence type="ECO:0000256" key="9">
    <source>
        <dbReference type="ARBA" id="ARBA00023136"/>
    </source>
</evidence>
<dbReference type="PRINTS" id="PR00019">
    <property type="entry name" value="LEURICHRPT"/>
</dbReference>
<keyword evidence="3" id="KW-1003">Cell membrane</keyword>
<dbReference type="InterPro" id="IPR001611">
    <property type="entry name" value="Leu-rich_rpt"/>
</dbReference>
<keyword evidence="9 12" id="KW-0472">Membrane</keyword>
<dbReference type="Pfam" id="PF08263">
    <property type="entry name" value="LRRNT_2"/>
    <property type="match status" value="1"/>
</dbReference>
<evidence type="ECO:0000256" key="5">
    <source>
        <dbReference type="ARBA" id="ARBA00022692"/>
    </source>
</evidence>
<keyword evidence="7" id="KW-0677">Repeat</keyword>
<dbReference type="PANTHER" id="PTHR48060">
    <property type="entry name" value="DNA DAMAGE-REPAIR/TOLERATION PROTEIN DRT100"/>
    <property type="match status" value="1"/>
</dbReference>
<keyword evidence="4" id="KW-0433">Leucine-rich repeat</keyword>
<feature type="transmembrane region" description="Helical" evidence="12">
    <location>
        <begin position="12"/>
        <end position="30"/>
    </location>
</feature>
<dbReference type="Proteomes" id="UP000237105">
    <property type="component" value="Unassembled WGS sequence"/>
</dbReference>
<dbReference type="Pfam" id="PF13855">
    <property type="entry name" value="LRR_8"/>
    <property type="match status" value="3"/>
</dbReference>
<protein>
    <submittedName>
        <fullName evidence="14">Leucine-rich repeat domain containing protein</fullName>
    </submittedName>
</protein>
<dbReference type="InterPro" id="IPR013210">
    <property type="entry name" value="LRR_N_plant-typ"/>
</dbReference>
<dbReference type="InterPro" id="IPR032675">
    <property type="entry name" value="LRR_dom_sf"/>
</dbReference>
<keyword evidence="10" id="KW-0675">Receptor</keyword>
<keyword evidence="15" id="KW-1185">Reference proteome</keyword>
<gene>
    <name evidence="14" type="ORF">PanWU01x14_327270</name>
</gene>
<dbReference type="SMART" id="SM00369">
    <property type="entry name" value="LRR_TYP"/>
    <property type="match status" value="8"/>
</dbReference>
<keyword evidence="6" id="KW-0732">Signal</keyword>
<comment type="caution">
    <text evidence="14">The sequence shown here is derived from an EMBL/GenBank/DDBJ whole genome shotgun (WGS) entry which is preliminary data.</text>
</comment>
<evidence type="ECO:0000259" key="13">
    <source>
        <dbReference type="Pfam" id="PF08263"/>
    </source>
</evidence>
<organism evidence="14 15">
    <name type="scientific">Parasponia andersonii</name>
    <name type="common">Sponia andersonii</name>
    <dbReference type="NCBI Taxonomy" id="3476"/>
    <lineage>
        <taxon>Eukaryota</taxon>
        <taxon>Viridiplantae</taxon>
        <taxon>Streptophyta</taxon>
        <taxon>Embryophyta</taxon>
        <taxon>Tracheophyta</taxon>
        <taxon>Spermatophyta</taxon>
        <taxon>Magnoliopsida</taxon>
        <taxon>eudicotyledons</taxon>
        <taxon>Gunneridae</taxon>
        <taxon>Pentapetalae</taxon>
        <taxon>rosids</taxon>
        <taxon>fabids</taxon>
        <taxon>Rosales</taxon>
        <taxon>Cannabaceae</taxon>
        <taxon>Parasponia</taxon>
    </lineage>
</organism>
<evidence type="ECO:0000256" key="8">
    <source>
        <dbReference type="ARBA" id="ARBA00022989"/>
    </source>
</evidence>
<comment type="subcellular location">
    <subcellularLocation>
        <location evidence="1">Cell membrane</location>
        <topology evidence="1">Single-pass type I membrane protein</topology>
    </subcellularLocation>
</comment>
<dbReference type="AlphaFoldDB" id="A0A2P5AJ53"/>